<evidence type="ECO:0000256" key="1">
    <source>
        <dbReference type="ARBA" id="ARBA00004571"/>
    </source>
</evidence>
<gene>
    <name evidence="15" type="primary">fecA</name>
    <name evidence="15" type="ORF">PbB2_02446</name>
</gene>
<keyword evidence="5 12" id="KW-0732">Signal</keyword>
<evidence type="ECO:0000259" key="14">
    <source>
        <dbReference type="Pfam" id="PF07715"/>
    </source>
</evidence>
<feature type="chain" id="PRO_5015141260" evidence="12">
    <location>
        <begin position="32"/>
        <end position="728"/>
    </location>
</feature>
<keyword evidence="7 9" id="KW-0472">Membrane</keyword>
<evidence type="ECO:0000313" key="15">
    <source>
        <dbReference type="EMBL" id="GBF58758.1"/>
    </source>
</evidence>
<evidence type="ECO:0000259" key="13">
    <source>
        <dbReference type="Pfam" id="PF00593"/>
    </source>
</evidence>
<evidence type="ECO:0000256" key="7">
    <source>
        <dbReference type="ARBA" id="ARBA00023136"/>
    </source>
</evidence>
<protein>
    <submittedName>
        <fullName evidence="15">Fe(3+) dicitrate transport protein FecA</fullName>
    </submittedName>
</protein>
<dbReference type="PROSITE" id="PS52016">
    <property type="entry name" value="TONB_DEPENDENT_REC_3"/>
    <property type="match status" value="1"/>
</dbReference>
<dbReference type="GO" id="GO:0009279">
    <property type="term" value="C:cell outer membrane"/>
    <property type="evidence" value="ECO:0007669"/>
    <property type="project" value="UniProtKB-SubCell"/>
</dbReference>
<evidence type="ECO:0000256" key="12">
    <source>
        <dbReference type="SAM" id="SignalP"/>
    </source>
</evidence>
<dbReference type="Gene3D" id="2.170.130.10">
    <property type="entry name" value="TonB-dependent receptor, plug domain"/>
    <property type="match status" value="1"/>
</dbReference>
<dbReference type="InterPro" id="IPR039426">
    <property type="entry name" value="TonB-dep_rcpt-like"/>
</dbReference>
<evidence type="ECO:0000256" key="3">
    <source>
        <dbReference type="ARBA" id="ARBA00022452"/>
    </source>
</evidence>
<organism evidence="15 16">
    <name type="scientific">Candidatus Phycosocius bacilliformis</name>
    <dbReference type="NCBI Taxonomy" id="1445552"/>
    <lineage>
        <taxon>Bacteria</taxon>
        <taxon>Pseudomonadati</taxon>
        <taxon>Pseudomonadota</taxon>
        <taxon>Alphaproteobacteria</taxon>
        <taxon>Caulobacterales</taxon>
        <taxon>Caulobacterales incertae sedis</taxon>
        <taxon>Candidatus Phycosocius</taxon>
    </lineage>
</organism>
<keyword evidence="8 9" id="KW-0998">Cell outer membrane</keyword>
<dbReference type="PANTHER" id="PTHR30442">
    <property type="entry name" value="IRON III DICITRATE TRANSPORT PROTEIN FECA"/>
    <property type="match status" value="1"/>
</dbReference>
<dbReference type="Pfam" id="PF00593">
    <property type="entry name" value="TonB_dep_Rec_b-barrel"/>
    <property type="match status" value="1"/>
</dbReference>
<comment type="caution">
    <text evidence="15">The sequence shown here is derived from an EMBL/GenBank/DDBJ whole genome shotgun (WGS) entry which is preliminary data.</text>
</comment>
<accession>A0A2P2ECG0</accession>
<feature type="domain" description="TonB-dependent receptor-like beta-barrel" evidence="13">
    <location>
        <begin position="263"/>
        <end position="698"/>
    </location>
</feature>
<dbReference type="RefSeq" id="WP_108985607.1">
    <property type="nucleotide sequence ID" value="NZ_BFBR01000007.1"/>
</dbReference>
<proteinExistence type="inferred from homology"/>
<evidence type="ECO:0000256" key="11">
    <source>
        <dbReference type="RuleBase" id="RU003357"/>
    </source>
</evidence>
<comment type="similarity">
    <text evidence="9 11">Belongs to the TonB-dependent receptor family.</text>
</comment>
<dbReference type="Proteomes" id="UP000245086">
    <property type="component" value="Unassembled WGS sequence"/>
</dbReference>
<evidence type="ECO:0000313" key="16">
    <source>
        <dbReference type="Proteomes" id="UP000245086"/>
    </source>
</evidence>
<keyword evidence="4 9" id="KW-0812">Transmembrane</keyword>
<dbReference type="InterPro" id="IPR010916">
    <property type="entry name" value="TonB_box_CS"/>
</dbReference>
<keyword evidence="6 10" id="KW-0798">TonB box</keyword>
<dbReference type="OrthoDB" id="7229372at2"/>
<dbReference type="EMBL" id="BFBR01000007">
    <property type="protein sequence ID" value="GBF58758.1"/>
    <property type="molecule type" value="Genomic_DNA"/>
</dbReference>
<keyword evidence="2 9" id="KW-0813">Transport</keyword>
<evidence type="ECO:0000256" key="9">
    <source>
        <dbReference type="PROSITE-ProRule" id="PRU01360"/>
    </source>
</evidence>
<feature type="domain" description="TonB-dependent receptor plug" evidence="14">
    <location>
        <begin position="54"/>
        <end position="163"/>
    </location>
</feature>
<evidence type="ECO:0000256" key="6">
    <source>
        <dbReference type="ARBA" id="ARBA00023077"/>
    </source>
</evidence>
<dbReference type="Gene3D" id="2.40.170.20">
    <property type="entry name" value="TonB-dependent receptor, beta-barrel domain"/>
    <property type="match status" value="1"/>
</dbReference>
<evidence type="ECO:0000256" key="8">
    <source>
        <dbReference type="ARBA" id="ARBA00023237"/>
    </source>
</evidence>
<dbReference type="InterPro" id="IPR012910">
    <property type="entry name" value="Plug_dom"/>
</dbReference>
<dbReference type="GO" id="GO:0033214">
    <property type="term" value="P:siderophore-iron import into cell"/>
    <property type="evidence" value="ECO:0007669"/>
    <property type="project" value="TreeGrafter"/>
</dbReference>
<dbReference type="CDD" id="cd01347">
    <property type="entry name" value="ligand_gated_channel"/>
    <property type="match status" value="1"/>
</dbReference>
<evidence type="ECO:0000256" key="2">
    <source>
        <dbReference type="ARBA" id="ARBA00022448"/>
    </source>
</evidence>
<sequence length="728" mass="78932">MIITSKNNRLRPALLANLACLGVLVPCYAAAASASAEASQVETVIVIGQRDGLRTIAGSGSTIEQTDLVKARVLNVNEALRQAPGVFARDEEGMGLRPNIGIRGLSPTRSSKVLLLEDGLPLSYAPYGDNATYYHPPIRRYDRIEVLKGASQIRFGPNTVGGVINYVTPRAPDVLTGQITLSGGDRGYGEADLNLGGPIGDVRALLHANATQSDGVRDNQALKVQDIYLKLEKSFGANHDVALRLSRYHEDSQVTYSGLTQAEYLANPRQNPFVNDGFKAVRVGASVLWAWSLDETTTLKTSASFSWFDRDWWRQSSNSAQRPNDASDPSCGTMANLLTSCGNEGRLREYQTYGLESRLSRVDELGPASLESEFGLRYNDERQNRLQINSDTPTGRTPGTSINAGVRENNLRYVEAWSGFATTKATIGAWTISPGLRYEHIDLKRINRLNAASPIAGEDRVVAWIPGLGISYRIQPRLTAYVGVHEGFSPPRVEDAINNSTGSSVNLEAETSTNWEAGLRGDIVKGLGFDVTWFRMAFDNQIVPSSVAGGIGATLTSAGSTLHQGLEASVRGSLVDMGVMAGDDLTFRAAVTYVGDARYDSRRFSAVPGSSAVQVTGNRLPYAPEWLINMAVGYQWGTDADVQIEYGHTGKMFTDDLNTVVPTADGQRGRIKAADNWNVTLNLHPDTWPVGVYIAVKNATDARTITDRSRGILPGPPRQVQFGLTKAF</sequence>
<dbReference type="PANTHER" id="PTHR30442:SF0">
    <property type="entry name" value="FE(3+) DICITRATE TRANSPORT PROTEIN FECA"/>
    <property type="match status" value="1"/>
</dbReference>
<keyword evidence="16" id="KW-1185">Reference proteome</keyword>
<evidence type="ECO:0000256" key="10">
    <source>
        <dbReference type="PROSITE-ProRule" id="PRU10143"/>
    </source>
</evidence>
<evidence type="ECO:0000256" key="4">
    <source>
        <dbReference type="ARBA" id="ARBA00022692"/>
    </source>
</evidence>
<dbReference type="SUPFAM" id="SSF56935">
    <property type="entry name" value="Porins"/>
    <property type="match status" value="1"/>
</dbReference>
<keyword evidence="3 9" id="KW-1134">Transmembrane beta strand</keyword>
<feature type="short sequence motif" description="TonB box" evidence="10">
    <location>
        <begin position="43"/>
        <end position="49"/>
    </location>
</feature>
<dbReference type="PROSITE" id="PS00430">
    <property type="entry name" value="TONB_DEPENDENT_REC_1"/>
    <property type="match status" value="1"/>
</dbReference>
<name>A0A2P2ECG0_9PROT</name>
<reference evidence="15" key="1">
    <citation type="journal article" date="2018" name="Genome Announc.">
        <title>Draft Genome Sequence of "Candidatus Phycosocius bacilliformis," an Alphaproteobacterial Ectosymbiont of the Hydrocarbon-Producing Green Alga Botryococcus braunii.</title>
        <authorList>
            <person name="Tanabe Y."/>
            <person name="Yamaguchi H."/>
            <person name="Watanabe M.M."/>
        </authorList>
    </citation>
    <scope>NUCLEOTIDE SEQUENCE [LARGE SCALE GENOMIC DNA]</scope>
    <source>
        <strain evidence="15">BOTRYCO-2</strain>
    </source>
</reference>
<dbReference type="InterPro" id="IPR036942">
    <property type="entry name" value="Beta-barrel_TonB_sf"/>
</dbReference>
<evidence type="ECO:0000256" key="5">
    <source>
        <dbReference type="ARBA" id="ARBA00022729"/>
    </source>
</evidence>
<dbReference type="AlphaFoldDB" id="A0A2P2ECG0"/>
<dbReference type="Pfam" id="PF07715">
    <property type="entry name" value="Plug"/>
    <property type="match status" value="1"/>
</dbReference>
<dbReference type="InterPro" id="IPR000531">
    <property type="entry name" value="Beta-barrel_TonB"/>
</dbReference>
<dbReference type="InterPro" id="IPR037066">
    <property type="entry name" value="Plug_dom_sf"/>
</dbReference>
<comment type="subcellular location">
    <subcellularLocation>
        <location evidence="1 9">Cell outer membrane</location>
        <topology evidence="1 9">Multi-pass membrane protein</topology>
    </subcellularLocation>
</comment>
<feature type="signal peptide" evidence="12">
    <location>
        <begin position="1"/>
        <end position="31"/>
    </location>
</feature>